<keyword evidence="7" id="KW-1185">Reference proteome</keyword>
<name>A0A517SJN6_9PLAN</name>
<dbReference type="SMART" id="SM00567">
    <property type="entry name" value="EZ_HEAT"/>
    <property type="match status" value="3"/>
</dbReference>
<dbReference type="Gene3D" id="1.25.10.10">
    <property type="entry name" value="Leucine-rich Repeat Variant"/>
    <property type="match status" value="1"/>
</dbReference>
<evidence type="ECO:0000256" key="4">
    <source>
        <dbReference type="ARBA" id="ARBA00023143"/>
    </source>
</evidence>
<evidence type="ECO:0000256" key="1">
    <source>
        <dbReference type="ARBA" id="ARBA00002591"/>
    </source>
</evidence>
<dbReference type="GO" id="GO:0009428">
    <property type="term" value="C:bacterial-type flagellum basal body, distal rod, P ring"/>
    <property type="evidence" value="ECO:0007669"/>
    <property type="project" value="InterPro"/>
</dbReference>
<comment type="subcellular location">
    <subcellularLocation>
        <location evidence="2">Bacterial flagellum basal body</location>
    </subcellularLocation>
</comment>
<dbReference type="KEGG" id="ccos:Pan44_43690"/>
<evidence type="ECO:0000256" key="5">
    <source>
        <dbReference type="SAM" id="MobiDB-lite"/>
    </source>
</evidence>
<dbReference type="PRINTS" id="PR01010">
    <property type="entry name" value="FLGPRINGFLGI"/>
</dbReference>
<keyword evidence="3" id="KW-0732">Signal</keyword>
<keyword evidence="6" id="KW-0282">Flagellum</keyword>
<dbReference type="PANTHER" id="PTHR30381:SF0">
    <property type="entry name" value="FLAGELLAR P-RING PROTEIN"/>
    <property type="match status" value="1"/>
</dbReference>
<evidence type="ECO:0000256" key="3">
    <source>
        <dbReference type="ARBA" id="ARBA00022729"/>
    </source>
</evidence>
<dbReference type="InterPro" id="IPR016024">
    <property type="entry name" value="ARM-type_fold"/>
</dbReference>
<dbReference type="InterPro" id="IPR004155">
    <property type="entry name" value="PBS_lyase_HEAT"/>
</dbReference>
<feature type="compositionally biased region" description="Polar residues" evidence="5">
    <location>
        <begin position="560"/>
        <end position="574"/>
    </location>
</feature>
<dbReference type="InParanoid" id="A0A517SJN6"/>
<evidence type="ECO:0000313" key="6">
    <source>
        <dbReference type="EMBL" id="QDT56316.1"/>
    </source>
</evidence>
<accession>A0A517SJN6</accession>
<dbReference type="GO" id="GO:0005198">
    <property type="term" value="F:structural molecule activity"/>
    <property type="evidence" value="ECO:0007669"/>
    <property type="project" value="InterPro"/>
</dbReference>
<sequence>MDSRPFRLMLILATATLAGCQDLMSRMNEDPKEAAIKKGSENATAALLGKEGHSRLLGDYIKVSGYNWVVLEGVALVVNLDGTGEDPPASPLRALLLEDMRRRKVEDPQTLLRSTDTSMVIVRAYLPPLIKKGESFDVEISLPDGSKTTSLAGGFVMPCDLKEHAYVQGGGTREGKLMAKATGPILLATGEGESESQTPNLRRGTIPGGATYVLEGMRKLTAIVRNDYRSAKLTHRIAGRVGERFHDYDEHGLQKPLAVALTDLKIELTVPEKYRDNYPRFQQVIRNIALKESSVEKHMRVRGLRDSLMIPDQTEQAALELEALGADALPVLKEALKASDLECRFRAGEALAYLGDPAGVDALREAAEKEPAFRVFALVALASMDDGSAFQALYSLMDHDSLETRYGAFRALSEANPNDPNVQGEKMPGGYSLHVLRTSGKPMVHVTQRKKAEITIFGASQQFTTPMMARAGQKIMVIGDAGSSNIRVVRIAANEPRQVREVSPRVADVIKACAELDAGYPDIVQLLVSAKHNANLPGHIGIDEMPRAGRVYTRHLPENQGASETTVGSENQMPNLFETGIKPAGALPVEDSEPETELEAAGSEAKPATPFMADLDAKSGKTSKTSKDTSKK</sequence>
<gene>
    <name evidence="6" type="ORF">Pan44_43690</name>
</gene>
<dbReference type="PANTHER" id="PTHR30381">
    <property type="entry name" value="FLAGELLAR P-RING PERIPLASMIC PROTEIN FLGI"/>
    <property type="match status" value="1"/>
</dbReference>
<evidence type="ECO:0000313" key="7">
    <source>
        <dbReference type="Proteomes" id="UP000315700"/>
    </source>
</evidence>
<dbReference type="SUPFAM" id="SSF48371">
    <property type="entry name" value="ARM repeat"/>
    <property type="match status" value="1"/>
</dbReference>
<dbReference type="PROSITE" id="PS51257">
    <property type="entry name" value="PROKAR_LIPOPROTEIN"/>
    <property type="match status" value="1"/>
</dbReference>
<dbReference type="OrthoDB" id="232006at2"/>
<dbReference type="AlphaFoldDB" id="A0A517SJN6"/>
<reference evidence="6 7" key="1">
    <citation type="submission" date="2019-02" db="EMBL/GenBank/DDBJ databases">
        <title>Deep-cultivation of Planctomycetes and their phenomic and genomic characterization uncovers novel biology.</title>
        <authorList>
            <person name="Wiegand S."/>
            <person name="Jogler M."/>
            <person name="Boedeker C."/>
            <person name="Pinto D."/>
            <person name="Vollmers J."/>
            <person name="Rivas-Marin E."/>
            <person name="Kohn T."/>
            <person name="Peeters S.H."/>
            <person name="Heuer A."/>
            <person name="Rast P."/>
            <person name="Oberbeckmann S."/>
            <person name="Bunk B."/>
            <person name="Jeske O."/>
            <person name="Meyerdierks A."/>
            <person name="Storesund J.E."/>
            <person name="Kallscheuer N."/>
            <person name="Luecker S."/>
            <person name="Lage O.M."/>
            <person name="Pohl T."/>
            <person name="Merkel B.J."/>
            <person name="Hornburger P."/>
            <person name="Mueller R.-W."/>
            <person name="Bruemmer F."/>
            <person name="Labrenz M."/>
            <person name="Spormann A.M."/>
            <person name="Op den Camp H."/>
            <person name="Overmann J."/>
            <person name="Amann R."/>
            <person name="Jetten M.S.M."/>
            <person name="Mascher T."/>
            <person name="Medema M.H."/>
            <person name="Devos D.P."/>
            <person name="Kaster A.-K."/>
            <person name="Ovreas L."/>
            <person name="Rohde M."/>
            <person name="Galperin M.Y."/>
            <person name="Jogler C."/>
        </authorList>
    </citation>
    <scope>NUCLEOTIDE SEQUENCE [LARGE SCALE GENOMIC DNA]</scope>
    <source>
        <strain evidence="6 7">Pan44</strain>
    </source>
</reference>
<protein>
    <submittedName>
        <fullName evidence="6">Flagellar basal body P-ring protein</fullName>
    </submittedName>
</protein>
<feature type="region of interest" description="Disordered" evidence="5">
    <location>
        <begin position="558"/>
        <end position="632"/>
    </location>
</feature>
<organism evidence="6 7">
    <name type="scientific">Caulifigura coniformis</name>
    <dbReference type="NCBI Taxonomy" id="2527983"/>
    <lineage>
        <taxon>Bacteria</taxon>
        <taxon>Pseudomonadati</taxon>
        <taxon>Planctomycetota</taxon>
        <taxon>Planctomycetia</taxon>
        <taxon>Planctomycetales</taxon>
        <taxon>Planctomycetaceae</taxon>
        <taxon>Caulifigura</taxon>
    </lineage>
</organism>
<dbReference type="InterPro" id="IPR011989">
    <property type="entry name" value="ARM-like"/>
</dbReference>
<dbReference type="GO" id="GO:0030288">
    <property type="term" value="C:outer membrane-bounded periplasmic space"/>
    <property type="evidence" value="ECO:0007669"/>
    <property type="project" value="InterPro"/>
</dbReference>
<keyword evidence="6" id="KW-0966">Cell projection</keyword>
<feature type="compositionally biased region" description="Basic and acidic residues" evidence="5">
    <location>
        <begin position="615"/>
        <end position="632"/>
    </location>
</feature>
<keyword evidence="6" id="KW-0969">Cilium</keyword>
<dbReference type="Pfam" id="PF03130">
    <property type="entry name" value="HEAT_PBS"/>
    <property type="match status" value="1"/>
</dbReference>
<dbReference type="GO" id="GO:0071973">
    <property type="term" value="P:bacterial-type flagellum-dependent cell motility"/>
    <property type="evidence" value="ECO:0007669"/>
    <property type="project" value="InterPro"/>
</dbReference>
<keyword evidence="4" id="KW-0975">Bacterial flagellum</keyword>
<dbReference type="InterPro" id="IPR001782">
    <property type="entry name" value="Flag_FlgI"/>
</dbReference>
<proteinExistence type="predicted"/>
<evidence type="ECO:0000256" key="2">
    <source>
        <dbReference type="ARBA" id="ARBA00004117"/>
    </source>
</evidence>
<dbReference type="Pfam" id="PF02119">
    <property type="entry name" value="FlgI"/>
    <property type="match status" value="1"/>
</dbReference>
<dbReference type="Proteomes" id="UP000315700">
    <property type="component" value="Chromosome"/>
</dbReference>
<comment type="function">
    <text evidence="1">Assembles around the rod to form the L-ring and probably protects the motor/basal body from shearing forces during rotation.</text>
</comment>
<dbReference type="EMBL" id="CP036271">
    <property type="protein sequence ID" value="QDT56316.1"/>
    <property type="molecule type" value="Genomic_DNA"/>
</dbReference>